<feature type="region of interest" description="Disordered" evidence="1">
    <location>
        <begin position="1"/>
        <end position="52"/>
    </location>
</feature>
<evidence type="ECO:0008006" key="5">
    <source>
        <dbReference type="Google" id="ProtNLM"/>
    </source>
</evidence>
<evidence type="ECO:0000313" key="4">
    <source>
        <dbReference type="Proteomes" id="UP000501728"/>
    </source>
</evidence>
<dbReference type="RefSeq" id="WP_169580179.1">
    <property type="nucleotide sequence ID" value="NZ_CP051480.1"/>
</dbReference>
<evidence type="ECO:0000313" key="3">
    <source>
        <dbReference type="EMBL" id="QJG66356.1"/>
    </source>
</evidence>
<dbReference type="InterPro" id="IPR018247">
    <property type="entry name" value="EF_Hand_1_Ca_BS"/>
</dbReference>
<keyword evidence="2" id="KW-1133">Transmembrane helix</keyword>
<keyword evidence="2" id="KW-0812">Transmembrane</keyword>
<dbReference type="KEGG" id="mphn:HGG64_01360"/>
<feature type="compositionally biased region" description="Basic and acidic residues" evidence="1">
    <location>
        <begin position="27"/>
        <end position="52"/>
    </location>
</feature>
<dbReference type="NCBIfam" id="NF045830">
    <property type="entry name" value="MYPU_1760_HExxH"/>
    <property type="match status" value="1"/>
</dbReference>
<keyword evidence="2" id="KW-0472">Membrane</keyword>
<gene>
    <name evidence="3" type="ORF">HGG64_01360</name>
</gene>
<dbReference type="EMBL" id="CP051480">
    <property type="protein sequence ID" value="QJG66356.1"/>
    <property type="molecule type" value="Genomic_DNA"/>
</dbReference>
<dbReference type="InterPro" id="IPR054786">
    <property type="entry name" value="MYPU_1760-like"/>
</dbReference>
<protein>
    <recommendedName>
        <fullName evidence="5">EF-hand domain-containing protein</fullName>
    </recommendedName>
</protein>
<dbReference type="PROSITE" id="PS00018">
    <property type="entry name" value="EF_HAND_1"/>
    <property type="match status" value="1"/>
</dbReference>
<sequence length="726" mass="85307">MDEDNKQNEQEENKNLNGANDSSDAENQEKKQEIKKNDSVEKNQKTKNDLEENLEDQKDEIVESTVKTKKRGGGFFKFLLLIFGLIIVGGLGYVGYRYFKNNFEDYSKSRMIKITDPDEKDAKRFNTKLINSVENENLLVTNREYKFGNLSVIEYPVGEDEDKNLVYFLDEEGIKLLNELFKKRVNFGPELNALNTIYINKKIPYNNVSNANGVYLPSEFSIYLFVDSIVRRDSAFVTWPVEQRVEMLLSVLAHEYTHHIDNVYNKSVKRGDPNSNIDLVYKLGDEQRKKKVNEIEANNNKFLSEFRANLNYFGAAGEDNNDRFIRNPKDFHLSNGQPIFRDFSAYDLFKYANLDNNVIDERRYSVFENPNSNYFFNNDERNGVSFGEKTNGDRIRYLYSFEELVPRELLKLAYTANPNLYRNRRGFFNYLYFSNPAFRNLGSSEVFLTAVGDDILKTIGIDPRGVNNSNFKIFSNNWVFDDELRKFFNKKGELPYENIRGENLRAKGLFKAYLDLMGYRQTISYIGNDSTKWTETRKDFSNINLGGYLKINKSLLTNSLPNHKISFLIDSPNKDPLKIKLNPTQYNFIAKKFWNQTYTENKIDNYTELSIYPEEPSDYEYVAYYSDSVGINEINNYVDRNGKMNIKLWIDKNDDGEVDENEIENLLNQNTGKQDYKIWKDNARTITNYRQYMKLFENQNALSKTYKIAIKQNEDNDEFWYEWKKY</sequence>
<dbReference type="Proteomes" id="UP000501728">
    <property type="component" value="Chromosome"/>
</dbReference>
<reference evidence="3 4" key="1">
    <citation type="submission" date="2020-04" db="EMBL/GenBank/DDBJ databases">
        <title>Novel Mycoplasma species detected in Phocoena phocoena (harbor porpoise) from the USA.</title>
        <authorList>
            <person name="Volokhov D.V."/>
        </authorList>
    </citation>
    <scope>NUCLEOTIDE SEQUENCE [LARGE SCALE GENOMIC DNA]</scope>
    <source>
        <strain evidence="3 4">C264-NAS</strain>
    </source>
</reference>
<organism evidence="3 4">
    <name type="scientific">Mycoplasma phocoeninasale</name>
    <dbReference type="NCBI Taxonomy" id="2726117"/>
    <lineage>
        <taxon>Bacteria</taxon>
        <taxon>Bacillati</taxon>
        <taxon>Mycoplasmatota</taxon>
        <taxon>Mollicutes</taxon>
        <taxon>Mycoplasmataceae</taxon>
        <taxon>Mycoplasma</taxon>
    </lineage>
</organism>
<feature type="transmembrane region" description="Helical" evidence="2">
    <location>
        <begin position="78"/>
        <end position="99"/>
    </location>
</feature>
<keyword evidence="4" id="KW-1185">Reference proteome</keyword>
<feature type="compositionally biased region" description="Basic and acidic residues" evidence="1">
    <location>
        <begin position="1"/>
        <end position="14"/>
    </location>
</feature>
<proteinExistence type="predicted"/>
<evidence type="ECO:0000256" key="1">
    <source>
        <dbReference type="SAM" id="MobiDB-lite"/>
    </source>
</evidence>
<accession>A0A858U6K3</accession>
<evidence type="ECO:0000256" key="2">
    <source>
        <dbReference type="SAM" id="Phobius"/>
    </source>
</evidence>
<dbReference type="AlphaFoldDB" id="A0A858U6K3"/>
<name>A0A858U6K3_9MOLU</name>